<sequence length="116" mass="12987">MQSKSSSLSSLSSLCECLRSERLLINNEQTILQNLSSKSQSERKEIYKLTWICRHEKAALSKLINSDPSVSPDNCCQLMAKSILPSLLRYLHEAPKAVAEFLVAAESLTQMCRLIS</sequence>
<evidence type="ECO:0000313" key="1">
    <source>
        <dbReference type="Proteomes" id="UP000887574"/>
    </source>
</evidence>
<evidence type="ECO:0000313" key="2">
    <source>
        <dbReference type="WBParaSite" id="jg4480"/>
    </source>
</evidence>
<protein>
    <submittedName>
        <fullName evidence="2">Uncharacterized protein</fullName>
    </submittedName>
</protein>
<accession>A0A915EBR9</accession>
<reference evidence="2" key="1">
    <citation type="submission" date="2022-11" db="UniProtKB">
        <authorList>
            <consortium name="WormBaseParasite"/>
        </authorList>
    </citation>
    <scope>IDENTIFICATION</scope>
</reference>
<dbReference type="Proteomes" id="UP000887574">
    <property type="component" value="Unplaced"/>
</dbReference>
<keyword evidence="1" id="KW-1185">Reference proteome</keyword>
<organism evidence="1 2">
    <name type="scientific">Ditylenchus dipsaci</name>
    <dbReference type="NCBI Taxonomy" id="166011"/>
    <lineage>
        <taxon>Eukaryota</taxon>
        <taxon>Metazoa</taxon>
        <taxon>Ecdysozoa</taxon>
        <taxon>Nematoda</taxon>
        <taxon>Chromadorea</taxon>
        <taxon>Rhabditida</taxon>
        <taxon>Tylenchina</taxon>
        <taxon>Tylenchomorpha</taxon>
        <taxon>Sphaerularioidea</taxon>
        <taxon>Anguinidae</taxon>
        <taxon>Anguininae</taxon>
        <taxon>Ditylenchus</taxon>
    </lineage>
</organism>
<dbReference type="WBParaSite" id="jg4480">
    <property type="protein sequence ID" value="jg4480"/>
    <property type="gene ID" value="jg4480"/>
</dbReference>
<dbReference type="AlphaFoldDB" id="A0A915EBR9"/>
<name>A0A915EBR9_9BILA</name>
<proteinExistence type="predicted"/>